<evidence type="ECO:0000313" key="3">
    <source>
        <dbReference type="Proteomes" id="UP000287651"/>
    </source>
</evidence>
<evidence type="ECO:0000256" key="1">
    <source>
        <dbReference type="SAM" id="Phobius"/>
    </source>
</evidence>
<keyword evidence="1" id="KW-0472">Membrane</keyword>
<dbReference type="AlphaFoldDB" id="A0A427AAH8"/>
<dbReference type="EMBL" id="AMZH03003161">
    <property type="protein sequence ID" value="RRT73222.1"/>
    <property type="molecule type" value="Genomic_DNA"/>
</dbReference>
<keyword evidence="1" id="KW-0812">Transmembrane</keyword>
<evidence type="ECO:0000313" key="2">
    <source>
        <dbReference type="EMBL" id="RRT73222.1"/>
    </source>
</evidence>
<name>A0A427AAH8_ENSVE</name>
<comment type="caution">
    <text evidence="2">The sequence shown here is derived from an EMBL/GenBank/DDBJ whole genome shotgun (WGS) entry which is preliminary data.</text>
</comment>
<accession>A0A427AAH8</accession>
<gene>
    <name evidence="2" type="ORF">B296_00021989</name>
</gene>
<feature type="transmembrane region" description="Helical" evidence="1">
    <location>
        <begin position="82"/>
        <end position="100"/>
    </location>
</feature>
<protein>
    <submittedName>
        <fullName evidence="2">Uncharacterized protein</fullName>
    </submittedName>
</protein>
<proteinExistence type="predicted"/>
<dbReference type="Proteomes" id="UP000287651">
    <property type="component" value="Unassembled WGS sequence"/>
</dbReference>
<keyword evidence="1" id="KW-1133">Transmembrane helix</keyword>
<sequence length="161" mass="18259">MRTKYTREAMRETLALVHPFDDGDDEEEAMLRRNHNRQRWEDRLCQIRTNCVVVVVMVVAMVDDQYDDFVRNRSSGKDATSRSIIAAILLLLYPIMIGRAKGLPETSSLIQLPRSADHKTRVVISVDEFGAKGNGFDDDTLPCRHAPTVSSSSIPLDLQIW</sequence>
<organism evidence="2 3">
    <name type="scientific">Ensete ventricosum</name>
    <name type="common">Abyssinian banana</name>
    <name type="synonym">Musa ensete</name>
    <dbReference type="NCBI Taxonomy" id="4639"/>
    <lineage>
        <taxon>Eukaryota</taxon>
        <taxon>Viridiplantae</taxon>
        <taxon>Streptophyta</taxon>
        <taxon>Embryophyta</taxon>
        <taxon>Tracheophyta</taxon>
        <taxon>Spermatophyta</taxon>
        <taxon>Magnoliopsida</taxon>
        <taxon>Liliopsida</taxon>
        <taxon>Zingiberales</taxon>
        <taxon>Musaceae</taxon>
        <taxon>Ensete</taxon>
    </lineage>
</organism>
<reference evidence="2 3" key="1">
    <citation type="journal article" date="2014" name="Agronomy (Basel)">
        <title>A Draft Genome Sequence for Ensete ventricosum, the Drought-Tolerant Tree Against Hunger.</title>
        <authorList>
            <person name="Harrison J."/>
            <person name="Moore K.A."/>
            <person name="Paszkiewicz K."/>
            <person name="Jones T."/>
            <person name="Grant M."/>
            <person name="Ambacheew D."/>
            <person name="Muzemil S."/>
            <person name="Studholme D.J."/>
        </authorList>
    </citation>
    <scope>NUCLEOTIDE SEQUENCE [LARGE SCALE GENOMIC DNA]</scope>
</reference>